<dbReference type="Pfam" id="PF01593">
    <property type="entry name" value="Amino_oxidase"/>
    <property type="match status" value="1"/>
</dbReference>
<evidence type="ECO:0000256" key="4">
    <source>
        <dbReference type="RuleBase" id="RU362075"/>
    </source>
</evidence>
<reference evidence="8" key="1">
    <citation type="journal article" date="2019" name="Int. J. Syst. Evol. Microbiol.">
        <title>The Global Catalogue of Microorganisms (GCM) 10K type strain sequencing project: providing services to taxonomists for standard genome sequencing and annotation.</title>
        <authorList>
            <consortium name="The Broad Institute Genomics Platform"/>
            <consortium name="The Broad Institute Genome Sequencing Center for Infectious Disease"/>
            <person name="Wu L."/>
            <person name="Ma J."/>
        </authorList>
    </citation>
    <scope>NUCLEOTIDE SEQUENCE [LARGE SCALE GENOMIC DNA]</scope>
    <source>
        <strain evidence="8">NBRC 108728</strain>
    </source>
</reference>
<evidence type="ECO:0000259" key="6">
    <source>
        <dbReference type="Pfam" id="PF01593"/>
    </source>
</evidence>
<dbReference type="PANTHER" id="PTHR43734">
    <property type="entry name" value="PHYTOENE DESATURASE"/>
    <property type="match status" value="1"/>
</dbReference>
<dbReference type="Proteomes" id="UP001321486">
    <property type="component" value="Chromosome"/>
</dbReference>
<dbReference type="InterPro" id="IPR036188">
    <property type="entry name" value="FAD/NAD-bd_sf"/>
</dbReference>
<dbReference type="PANTHER" id="PTHR43734:SF1">
    <property type="entry name" value="PHYTOENE DESATURASE"/>
    <property type="match status" value="1"/>
</dbReference>
<dbReference type="EMBL" id="AP027732">
    <property type="protein sequence ID" value="BDZ48239.1"/>
    <property type="molecule type" value="Genomic_DNA"/>
</dbReference>
<comment type="pathway">
    <text evidence="1 4">Carotenoid biosynthesis.</text>
</comment>
<evidence type="ECO:0000256" key="1">
    <source>
        <dbReference type="ARBA" id="ARBA00004829"/>
    </source>
</evidence>
<organism evidence="7 8">
    <name type="scientific">Frondihabitans sucicola</name>
    <dbReference type="NCBI Taxonomy" id="1268041"/>
    <lineage>
        <taxon>Bacteria</taxon>
        <taxon>Bacillati</taxon>
        <taxon>Actinomycetota</taxon>
        <taxon>Actinomycetes</taxon>
        <taxon>Micrococcales</taxon>
        <taxon>Microbacteriaceae</taxon>
        <taxon>Frondihabitans</taxon>
    </lineage>
</organism>
<evidence type="ECO:0000313" key="8">
    <source>
        <dbReference type="Proteomes" id="UP001321486"/>
    </source>
</evidence>
<feature type="domain" description="Amine oxidase" evidence="6">
    <location>
        <begin position="20"/>
        <end position="396"/>
    </location>
</feature>
<comment type="similarity">
    <text evidence="4">Belongs to the carotenoid/retinoid oxidoreductase family.</text>
</comment>
<keyword evidence="2 4" id="KW-0125">Carotenoid biosynthesis</keyword>
<dbReference type="NCBIfam" id="TIGR02734">
    <property type="entry name" value="crtI_fam"/>
    <property type="match status" value="1"/>
</dbReference>
<sequence length="445" mass="48193">MTSPSVTRNGRRVVVIGGGISGLASAALLAKEGHEVTLLEKSSEVGGRASSWESDGFRFDLGPSWYLMPEVFDHFFRLMGTSSAEQLDLVSLDPGYRVFFEGTPEPIDIPHGLDENVALFESIEPGAGRRIREYLASSRDTYDVAKRRFLYTSFRSWAPLLRRDVVTRLPTLGRLLLQSLDSFVARTVSDPRLRQILGYPAVFLGSSPYETPSMYHLMSTLDLDDGVLYPQGGLTTVIQRIAALAREAGVSIVTEATATRIRTSGGVRPAASGVDWVDASGELHTAWADVVVSAADLHHTETALLPIALQTYGEQYWASKNPGPSALLMYLGVSGELPELEHHTLLFSRDWHDNFRRIFHEPKSIPSPPSLYVCKPSVVDPSTAPAGHTNLFVLVPLPAEPALGSGSLPGPPPLATAREAPGHSPAPPSRSITQVPRSSKPSATP</sequence>
<feature type="compositionally biased region" description="Polar residues" evidence="5">
    <location>
        <begin position="430"/>
        <end position="445"/>
    </location>
</feature>
<evidence type="ECO:0000313" key="7">
    <source>
        <dbReference type="EMBL" id="BDZ48239.1"/>
    </source>
</evidence>
<evidence type="ECO:0000256" key="5">
    <source>
        <dbReference type="SAM" id="MobiDB-lite"/>
    </source>
</evidence>
<dbReference type="InterPro" id="IPR014105">
    <property type="entry name" value="Carotenoid/retinoid_OxRdtase"/>
</dbReference>
<gene>
    <name evidence="7" type="ORF">GCM10025867_04800</name>
</gene>
<dbReference type="PRINTS" id="PR00419">
    <property type="entry name" value="ADXRDTASE"/>
</dbReference>
<protein>
    <recommendedName>
        <fullName evidence="6">Amine oxidase domain-containing protein</fullName>
    </recommendedName>
</protein>
<keyword evidence="8" id="KW-1185">Reference proteome</keyword>
<feature type="region of interest" description="Disordered" evidence="5">
    <location>
        <begin position="402"/>
        <end position="445"/>
    </location>
</feature>
<name>A0ABN6XTB3_9MICO</name>
<evidence type="ECO:0000256" key="3">
    <source>
        <dbReference type="ARBA" id="ARBA00023002"/>
    </source>
</evidence>
<proteinExistence type="inferred from homology"/>
<dbReference type="InterPro" id="IPR002937">
    <property type="entry name" value="Amino_oxidase"/>
</dbReference>
<evidence type="ECO:0000256" key="2">
    <source>
        <dbReference type="ARBA" id="ARBA00022746"/>
    </source>
</evidence>
<dbReference type="Gene3D" id="3.50.50.60">
    <property type="entry name" value="FAD/NAD(P)-binding domain"/>
    <property type="match status" value="2"/>
</dbReference>
<accession>A0ABN6XTB3</accession>
<keyword evidence="3 4" id="KW-0560">Oxidoreductase</keyword>
<dbReference type="SUPFAM" id="SSF51905">
    <property type="entry name" value="FAD/NAD(P)-binding domain"/>
    <property type="match status" value="1"/>
</dbReference>